<name>A0A2S9WQY0_9FLAO</name>
<reference evidence="1 2" key="1">
    <citation type="submission" date="2016-11" db="EMBL/GenBank/DDBJ databases">
        <title>Trade-off between light-utilization and light-protection in marine flavobacteria.</title>
        <authorList>
            <person name="Kumagai Y."/>
        </authorList>
    </citation>
    <scope>NUCLEOTIDE SEQUENCE [LARGE SCALE GENOMIC DNA]</scope>
    <source>
        <strain evidence="1 2">JCM 17109</strain>
    </source>
</reference>
<dbReference type="OrthoDB" id="1430047at2"/>
<organism evidence="1 2">
    <name type="scientific">Nonlabens agnitus</name>
    <dbReference type="NCBI Taxonomy" id="870484"/>
    <lineage>
        <taxon>Bacteria</taxon>
        <taxon>Pseudomonadati</taxon>
        <taxon>Bacteroidota</taxon>
        <taxon>Flavobacteriia</taxon>
        <taxon>Flavobacteriales</taxon>
        <taxon>Flavobacteriaceae</taxon>
        <taxon>Nonlabens</taxon>
    </lineage>
</organism>
<accession>A0A2S9WQY0</accession>
<protein>
    <recommendedName>
        <fullName evidence="3">DUF4249 domain-containing protein</fullName>
    </recommendedName>
</protein>
<dbReference type="Proteomes" id="UP000239532">
    <property type="component" value="Unassembled WGS sequence"/>
</dbReference>
<comment type="caution">
    <text evidence="1">The sequence shown here is derived from an EMBL/GenBank/DDBJ whole genome shotgun (WGS) entry which is preliminary data.</text>
</comment>
<dbReference type="InterPro" id="IPR025345">
    <property type="entry name" value="DUF4249"/>
</dbReference>
<evidence type="ECO:0000313" key="1">
    <source>
        <dbReference type="EMBL" id="PRP65897.1"/>
    </source>
</evidence>
<evidence type="ECO:0000313" key="2">
    <source>
        <dbReference type="Proteomes" id="UP000239532"/>
    </source>
</evidence>
<sequence>MKKWFYIILLAVSFIQCEDVIDVDLNTAASRLVIDGRLELLSDGSSRNTIRLTRSSGFFEEVNPVVSDASVQVVVNNGISFPFRFDETRNLYINNNLSLEEGSTYTLEIVDGNDFYRANQQLISTVPLGNIEQTEVSGFGDFTQITAFFQDPEALGDYYLFTYEDPDNFQLDVSDDEFINGNLSPTSFFVEDLEPGTNIQLSITGIDAQAFQFFETLIQQTDDSGGGPFDTQPAVVKGNVFNERNPDRFPFGYFRVAQVYELNYVSE</sequence>
<evidence type="ECO:0008006" key="3">
    <source>
        <dbReference type="Google" id="ProtNLM"/>
    </source>
</evidence>
<gene>
    <name evidence="1" type="ORF">BST86_01725</name>
</gene>
<proteinExistence type="predicted"/>
<keyword evidence="2" id="KW-1185">Reference proteome</keyword>
<dbReference type="RefSeq" id="WP_105981763.1">
    <property type="nucleotide sequence ID" value="NZ_MQUC01000003.1"/>
</dbReference>
<dbReference type="AlphaFoldDB" id="A0A2S9WQY0"/>
<dbReference type="EMBL" id="MQUC01000003">
    <property type="protein sequence ID" value="PRP65897.1"/>
    <property type="molecule type" value="Genomic_DNA"/>
</dbReference>
<dbReference type="Pfam" id="PF14054">
    <property type="entry name" value="DUF4249"/>
    <property type="match status" value="1"/>
</dbReference>